<evidence type="ECO:0000313" key="3">
    <source>
        <dbReference type="Proteomes" id="UP000034231"/>
    </source>
</evidence>
<reference evidence="2 3" key="1">
    <citation type="journal article" date="2015" name="Nature">
        <title>rRNA introns, odd ribosomes, and small enigmatic genomes across a large radiation of phyla.</title>
        <authorList>
            <person name="Brown C.T."/>
            <person name="Hug L.A."/>
            <person name="Thomas B.C."/>
            <person name="Sharon I."/>
            <person name="Castelle C.J."/>
            <person name="Singh A."/>
            <person name="Wilkins M.J."/>
            <person name="Williams K.H."/>
            <person name="Banfield J.F."/>
        </authorList>
    </citation>
    <scope>NUCLEOTIDE SEQUENCE [LARGE SCALE GENOMIC DNA]</scope>
</reference>
<dbReference type="Gene3D" id="3.40.50.1110">
    <property type="entry name" value="SGNH hydrolase"/>
    <property type="match status" value="1"/>
</dbReference>
<evidence type="ECO:0000259" key="1">
    <source>
        <dbReference type="Pfam" id="PF13472"/>
    </source>
</evidence>
<evidence type="ECO:0000313" key="2">
    <source>
        <dbReference type="EMBL" id="KKQ49357.1"/>
    </source>
</evidence>
<accession>A0A0G0I474</accession>
<dbReference type="SUPFAM" id="SSF52266">
    <property type="entry name" value="SGNH hydrolase"/>
    <property type="match status" value="1"/>
</dbReference>
<feature type="domain" description="SGNH hydrolase-type esterase" evidence="1">
    <location>
        <begin position="95"/>
        <end position="214"/>
    </location>
</feature>
<name>A0A0G0I474_9BACT</name>
<dbReference type="InterPro" id="IPR036514">
    <property type="entry name" value="SGNH_hydro_sf"/>
</dbReference>
<dbReference type="InterPro" id="IPR013830">
    <property type="entry name" value="SGNH_hydro"/>
</dbReference>
<organism evidence="2 3">
    <name type="scientific">Candidatus Shapirobacteria bacterium GW2011_GWE1_38_10</name>
    <dbReference type="NCBI Taxonomy" id="1618488"/>
    <lineage>
        <taxon>Bacteria</taxon>
        <taxon>Candidatus Shapironibacteriota</taxon>
    </lineage>
</organism>
<protein>
    <recommendedName>
        <fullName evidence="1">SGNH hydrolase-type esterase domain-containing protein</fullName>
    </recommendedName>
</protein>
<dbReference type="Pfam" id="PF13472">
    <property type="entry name" value="Lipase_GDSL_2"/>
    <property type="match status" value="1"/>
</dbReference>
<proteinExistence type="predicted"/>
<comment type="caution">
    <text evidence="2">The sequence shown here is derived from an EMBL/GenBank/DDBJ whole genome shotgun (WGS) entry which is preliminary data.</text>
</comment>
<dbReference type="CDD" id="cd00229">
    <property type="entry name" value="SGNH_hydrolase"/>
    <property type="match status" value="1"/>
</dbReference>
<sequence length="341" mass="39410">MNKFIKTTSVIFASLFLCLLSYKFCYLVAEKYFFDKLIYRKSIAHGYRLGLVEKNIYQKFRPLTNILFGQRIKNMVDLVSNKNIFTEKSYNIAIIGDSYIWGTGIKTNQRFAQILEKKLNKIKATKIITLGRPGDSILDYLYWYDLINNQKIKPNLFIFSMVENDAFIEPTSNRALIPKYKKIIDSCQQANPNTNIINLKNVDVYKLADDGYTKDQIDKIVNELQVKSLKNPTNICIFKKSLELLSNSQSIFFAADNYIINNSDGFNIMNKYLIASNKKILPSEIGKNIPKYSLYWNNNIDLYNSFKISPAEGHPNALANQMYADILFIEITSNPKWGFTK</sequence>
<dbReference type="EMBL" id="LBTX01000016">
    <property type="protein sequence ID" value="KKQ49357.1"/>
    <property type="molecule type" value="Genomic_DNA"/>
</dbReference>
<gene>
    <name evidence="2" type="ORF">US68_C0016G0017</name>
</gene>
<dbReference type="Proteomes" id="UP000034231">
    <property type="component" value="Unassembled WGS sequence"/>
</dbReference>
<dbReference type="AlphaFoldDB" id="A0A0G0I474"/>